<reference evidence="6 7" key="1">
    <citation type="submission" date="2020-01" db="EMBL/GenBank/DDBJ databases">
        <title>Insect and environment-associated Actinomycetes.</title>
        <authorList>
            <person name="Currrie C."/>
            <person name="Chevrette M."/>
            <person name="Carlson C."/>
            <person name="Stubbendieck R."/>
            <person name="Wendt-Pienkowski E."/>
        </authorList>
    </citation>
    <scope>NUCLEOTIDE SEQUENCE [LARGE SCALE GENOMIC DNA]</scope>
    <source>
        <strain evidence="6 7">SID10258</strain>
    </source>
</reference>
<proteinExistence type="inferred from homology"/>
<gene>
    <name evidence="6" type="ORF">G3I70_03765</name>
</gene>
<feature type="domain" description="Nudix hydrolase" evidence="5">
    <location>
        <begin position="26"/>
        <end position="157"/>
    </location>
</feature>
<evidence type="ECO:0000259" key="5">
    <source>
        <dbReference type="PROSITE" id="PS51462"/>
    </source>
</evidence>
<dbReference type="RefSeq" id="WP_163053244.1">
    <property type="nucleotide sequence ID" value="NZ_JAAGLI010000093.1"/>
</dbReference>
<protein>
    <submittedName>
        <fullName evidence="6">NUDIX domain-containing protein</fullName>
    </submittedName>
</protein>
<dbReference type="PANTHER" id="PTHR43046">
    <property type="entry name" value="GDP-MANNOSE MANNOSYL HYDROLASE"/>
    <property type="match status" value="1"/>
</dbReference>
<dbReference type="InterPro" id="IPR020476">
    <property type="entry name" value="Nudix_hydrolase"/>
</dbReference>
<dbReference type="PROSITE" id="PS00893">
    <property type="entry name" value="NUDIX_BOX"/>
    <property type="match status" value="1"/>
</dbReference>
<evidence type="ECO:0000256" key="3">
    <source>
        <dbReference type="ARBA" id="ARBA00022801"/>
    </source>
</evidence>
<dbReference type="Pfam" id="PF00293">
    <property type="entry name" value="NUDIX"/>
    <property type="match status" value="1"/>
</dbReference>
<dbReference type="Gene3D" id="3.90.79.10">
    <property type="entry name" value="Nucleoside Triphosphate Pyrophosphohydrolase"/>
    <property type="match status" value="1"/>
</dbReference>
<dbReference type="InterPro" id="IPR020084">
    <property type="entry name" value="NUDIX_hydrolase_CS"/>
</dbReference>
<dbReference type="InterPro" id="IPR000086">
    <property type="entry name" value="NUDIX_hydrolase_dom"/>
</dbReference>
<dbReference type="GO" id="GO:0016787">
    <property type="term" value="F:hydrolase activity"/>
    <property type="evidence" value="ECO:0007669"/>
    <property type="project" value="UniProtKB-KW"/>
</dbReference>
<organism evidence="6 7">
    <name type="scientific">Actinomadura bangladeshensis</name>
    <dbReference type="NCBI Taxonomy" id="453573"/>
    <lineage>
        <taxon>Bacteria</taxon>
        <taxon>Bacillati</taxon>
        <taxon>Actinomycetota</taxon>
        <taxon>Actinomycetes</taxon>
        <taxon>Streptosporangiales</taxon>
        <taxon>Thermomonosporaceae</taxon>
        <taxon>Actinomadura</taxon>
    </lineage>
</organism>
<name>A0A6L9Q851_9ACTN</name>
<evidence type="ECO:0000256" key="4">
    <source>
        <dbReference type="RuleBase" id="RU003476"/>
    </source>
</evidence>
<dbReference type="AlphaFoldDB" id="A0A6L9Q851"/>
<dbReference type="CDD" id="cd02883">
    <property type="entry name" value="NUDIX_Hydrolase"/>
    <property type="match status" value="1"/>
</dbReference>
<sequence length="164" mass="18323">MDEELARTDNGDTLTAFSHAAEHPHPTDAPLTVALVALWHDDRRLLLVFNRHRQCWELPGGMIDPGETPRQAAARELHEETGIHLEALTFVGYARFKLGPEQRTEYAALYTAAATPNNDVPFTPTDEITATHWWDTTHPLPGALNPLDTHLAHQARQQPPRTSS</sequence>
<dbReference type="SUPFAM" id="SSF55811">
    <property type="entry name" value="Nudix"/>
    <property type="match status" value="1"/>
</dbReference>
<keyword evidence="3 4" id="KW-0378">Hydrolase</keyword>
<comment type="caution">
    <text evidence="6">The sequence shown here is derived from an EMBL/GenBank/DDBJ whole genome shotgun (WGS) entry which is preliminary data.</text>
</comment>
<comment type="cofactor">
    <cofactor evidence="1">
        <name>Mg(2+)</name>
        <dbReference type="ChEBI" id="CHEBI:18420"/>
    </cofactor>
</comment>
<evidence type="ECO:0000256" key="1">
    <source>
        <dbReference type="ARBA" id="ARBA00001946"/>
    </source>
</evidence>
<dbReference type="InterPro" id="IPR015797">
    <property type="entry name" value="NUDIX_hydrolase-like_dom_sf"/>
</dbReference>
<evidence type="ECO:0000313" key="7">
    <source>
        <dbReference type="Proteomes" id="UP000475532"/>
    </source>
</evidence>
<evidence type="ECO:0000313" key="6">
    <source>
        <dbReference type="EMBL" id="NEA21619.1"/>
    </source>
</evidence>
<evidence type="ECO:0000256" key="2">
    <source>
        <dbReference type="ARBA" id="ARBA00005582"/>
    </source>
</evidence>
<dbReference type="PANTHER" id="PTHR43046:SF14">
    <property type="entry name" value="MUTT_NUDIX FAMILY PROTEIN"/>
    <property type="match status" value="1"/>
</dbReference>
<dbReference type="PRINTS" id="PR00502">
    <property type="entry name" value="NUDIXFAMILY"/>
</dbReference>
<dbReference type="PROSITE" id="PS51462">
    <property type="entry name" value="NUDIX"/>
    <property type="match status" value="1"/>
</dbReference>
<dbReference type="Proteomes" id="UP000475532">
    <property type="component" value="Unassembled WGS sequence"/>
</dbReference>
<comment type="similarity">
    <text evidence="2 4">Belongs to the Nudix hydrolase family.</text>
</comment>
<accession>A0A6L9Q851</accession>
<dbReference type="EMBL" id="JAAGLI010000093">
    <property type="protein sequence ID" value="NEA21619.1"/>
    <property type="molecule type" value="Genomic_DNA"/>
</dbReference>